<dbReference type="Gene3D" id="3.40.50.1240">
    <property type="entry name" value="Phosphoglycerate mutase-like"/>
    <property type="match status" value="1"/>
</dbReference>
<dbReference type="Proteomes" id="UP000467322">
    <property type="component" value="Unassembled WGS sequence"/>
</dbReference>
<dbReference type="EMBL" id="WTUX01000019">
    <property type="protein sequence ID" value="MZR14308.1"/>
    <property type="molecule type" value="Genomic_DNA"/>
</dbReference>
<dbReference type="InterPro" id="IPR029033">
    <property type="entry name" value="His_PPase_superfam"/>
</dbReference>
<dbReference type="PANTHER" id="PTHR47623:SF1">
    <property type="entry name" value="OS09G0287300 PROTEIN"/>
    <property type="match status" value="1"/>
</dbReference>
<gene>
    <name evidence="1" type="ORF">GQE99_14910</name>
</gene>
<name>A0A845M6V5_9RHOB</name>
<reference evidence="1 2" key="1">
    <citation type="submission" date="2019-12" db="EMBL/GenBank/DDBJ databases">
        <title>Maritimibacter sp. nov. sp. isolated from sea sand.</title>
        <authorList>
            <person name="Kim J."/>
            <person name="Jeong S.E."/>
            <person name="Jung H.S."/>
            <person name="Jeon C.O."/>
        </authorList>
    </citation>
    <scope>NUCLEOTIDE SEQUENCE [LARGE SCALE GENOMIC DNA]</scope>
    <source>
        <strain evidence="1 2">DP07</strain>
    </source>
</reference>
<dbReference type="CDD" id="cd07067">
    <property type="entry name" value="HP_PGM_like"/>
    <property type="match status" value="1"/>
</dbReference>
<sequence length="182" mass="20150">MTLRLILTRHAKSSWDDPHMSDHDRPLSKRGRDSASALGRWLSATALCPDEVMVSSAERTRETWDLISREGCAPVEADIAPSLYLAEPDVMLNALKGATGRTVMMIGHNPGTSFMAHGLLDNPPATHLFDRYPTGASAVIDFDIDDWEDLTWRMGRLHDFVVPRDLLAAEDAMAKEPRPLSA</sequence>
<dbReference type="SUPFAM" id="SSF53254">
    <property type="entry name" value="Phosphoglycerate mutase-like"/>
    <property type="match status" value="1"/>
</dbReference>
<accession>A0A845M6V5</accession>
<protein>
    <submittedName>
        <fullName evidence="1">Histidine phosphatase family protein</fullName>
    </submittedName>
</protein>
<proteinExistence type="predicted"/>
<dbReference type="Pfam" id="PF00300">
    <property type="entry name" value="His_Phos_1"/>
    <property type="match status" value="1"/>
</dbReference>
<keyword evidence="2" id="KW-1185">Reference proteome</keyword>
<dbReference type="SMART" id="SM00855">
    <property type="entry name" value="PGAM"/>
    <property type="match status" value="1"/>
</dbReference>
<evidence type="ECO:0000313" key="2">
    <source>
        <dbReference type="Proteomes" id="UP000467322"/>
    </source>
</evidence>
<comment type="caution">
    <text evidence="1">The sequence shown here is derived from an EMBL/GenBank/DDBJ whole genome shotgun (WGS) entry which is preliminary data.</text>
</comment>
<evidence type="ECO:0000313" key="1">
    <source>
        <dbReference type="EMBL" id="MZR14308.1"/>
    </source>
</evidence>
<dbReference type="PANTHER" id="PTHR47623">
    <property type="entry name" value="OS09G0287300 PROTEIN"/>
    <property type="match status" value="1"/>
</dbReference>
<dbReference type="AlphaFoldDB" id="A0A845M6V5"/>
<dbReference type="InterPro" id="IPR013078">
    <property type="entry name" value="His_Pase_superF_clade-1"/>
</dbReference>
<organism evidence="1 2">
    <name type="scientific">Maritimibacter harenae</name>
    <dbReference type="NCBI Taxonomy" id="2606218"/>
    <lineage>
        <taxon>Bacteria</taxon>
        <taxon>Pseudomonadati</taxon>
        <taxon>Pseudomonadota</taxon>
        <taxon>Alphaproteobacteria</taxon>
        <taxon>Rhodobacterales</taxon>
        <taxon>Roseobacteraceae</taxon>
        <taxon>Maritimibacter</taxon>
    </lineage>
</organism>
<dbReference type="RefSeq" id="WP_161352439.1">
    <property type="nucleotide sequence ID" value="NZ_WTUX01000019.1"/>
</dbReference>